<evidence type="ECO:0000313" key="7">
    <source>
        <dbReference type="EMBL" id="RAV32567.1"/>
    </source>
</evidence>
<feature type="transmembrane region" description="Helical" evidence="6">
    <location>
        <begin position="229"/>
        <end position="254"/>
    </location>
</feature>
<keyword evidence="8" id="KW-1185">Reference proteome</keyword>
<evidence type="ECO:0000256" key="4">
    <source>
        <dbReference type="ARBA" id="ARBA00023136"/>
    </source>
</evidence>
<evidence type="ECO:0000256" key="3">
    <source>
        <dbReference type="ARBA" id="ARBA00022989"/>
    </source>
</evidence>
<keyword evidence="4 6" id="KW-0472">Membrane</keyword>
<protein>
    <submittedName>
        <fullName evidence="7">Hly III family transporter</fullName>
    </submittedName>
</protein>
<dbReference type="InterPro" id="IPR004254">
    <property type="entry name" value="AdipoR/HlyIII-related"/>
</dbReference>
<accession>A0A364V7F5</accession>
<dbReference type="PANTHER" id="PTHR20855:SF3">
    <property type="entry name" value="LD03007P"/>
    <property type="match status" value="1"/>
</dbReference>
<comment type="subcellular location">
    <subcellularLocation>
        <location evidence="1">Membrane</location>
        <topology evidence="1">Multi-pass membrane protein</topology>
    </subcellularLocation>
</comment>
<dbReference type="PANTHER" id="PTHR20855">
    <property type="entry name" value="ADIPOR/PROGESTIN RECEPTOR-RELATED"/>
    <property type="match status" value="1"/>
</dbReference>
<feature type="transmembrane region" description="Helical" evidence="6">
    <location>
        <begin position="139"/>
        <end position="164"/>
    </location>
</feature>
<dbReference type="EMBL" id="QHCV01000017">
    <property type="protein sequence ID" value="RAV32567.1"/>
    <property type="molecule type" value="Genomic_DNA"/>
</dbReference>
<feature type="transmembrane region" description="Helical" evidence="6">
    <location>
        <begin position="61"/>
        <end position="84"/>
    </location>
</feature>
<evidence type="ECO:0000313" key="8">
    <source>
        <dbReference type="Proteomes" id="UP000251577"/>
    </source>
</evidence>
<dbReference type="Proteomes" id="UP000251577">
    <property type="component" value="Unassembled WGS sequence"/>
</dbReference>
<keyword evidence="2 6" id="KW-0812">Transmembrane</keyword>
<dbReference type="AlphaFoldDB" id="A0A364V7F5"/>
<dbReference type="RefSeq" id="WP_113630303.1">
    <property type="nucleotide sequence ID" value="NZ_QHCV01000017.1"/>
</dbReference>
<dbReference type="GO" id="GO:0046872">
    <property type="term" value="F:metal ion binding"/>
    <property type="evidence" value="ECO:0007669"/>
    <property type="project" value="UniProtKB-KW"/>
</dbReference>
<evidence type="ECO:0000256" key="2">
    <source>
        <dbReference type="ARBA" id="ARBA00022692"/>
    </source>
</evidence>
<evidence type="ECO:0000256" key="1">
    <source>
        <dbReference type="ARBA" id="ARBA00004141"/>
    </source>
</evidence>
<gene>
    <name evidence="7" type="ORF">DLJ54_02655</name>
</gene>
<keyword evidence="5" id="KW-0479">Metal-binding</keyword>
<feature type="transmembrane region" description="Helical" evidence="6">
    <location>
        <begin position="35"/>
        <end position="55"/>
    </location>
</feature>
<name>A0A364V7F5_9CORY</name>
<evidence type="ECO:0000256" key="5">
    <source>
        <dbReference type="PIRSR" id="PIRSR604254-1"/>
    </source>
</evidence>
<comment type="caution">
    <text evidence="7">The sequence shown here is derived from an EMBL/GenBank/DDBJ whole genome shotgun (WGS) entry which is preliminary data.</text>
</comment>
<feature type="transmembrane region" description="Helical" evidence="6">
    <location>
        <begin position="198"/>
        <end position="217"/>
    </location>
</feature>
<proteinExistence type="predicted"/>
<organism evidence="7 8">
    <name type="scientific">Corynebacterium heidelbergense</name>
    <dbReference type="NCBI Taxonomy" id="2055947"/>
    <lineage>
        <taxon>Bacteria</taxon>
        <taxon>Bacillati</taxon>
        <taxon>Actinomycetota</taxon>
        <taxon>Actinomycetes</taxon>
        <taxon>Mycobacteriales</taxon>
        <taxon>Corynebacteriaceae</taxon>
        <taxon>Corynebacterium</taxon>
    </lineage>
</organism>
<reference evidence="7 8" key="1">
    <citation type="journal article" date="2018" name="Syst. Appl. Microbiol.">
        <title>Corynebacterium heidelbergense sp. nov., isolated from the preen glands of Egyptian geese (Alopochen aegyptiacus).</title>
        <authorList>
            <person name="Braun M.S."/>
            <person name="Wang E."/>
            <person name="Zimmermann S."/>
            <person name="Wink M."/>
        </authorList>
    </citation>
    <scope>NUCLEOTIDE SEQUENCE [LARGE SCALE GENOMIC DNA]</scope>
    <source>
        <strain evidence="7 8">647</strain>
    </source>
</reference>
<dbReference type="Pfam" id="PF03006">
    <property type="entry name" value="HlyIII"/>
    <property type="match status" value="1"/>
</dbReference>
<feature type="transmembrane region" description="Helical" evidence="6">
    <location>
        <begin position="171"/>
        <end position="192"/>
    </location>
</feature>
<feature type="binding site" evidence="5">
    <location>
        <position position="236"/>
    </location>
    <ligand>
        <name>Zn(2+)</name>
        <dbReference type="ChEBI" id="CHEBI:29105"/>
    </ligand>
</feature>
<sequence>MSSQTAELHTERRNLGERARRAVDRGPRPYLRGRLHASAAWFFGGSSTALTAVAAGHTGSVFLTLTTAVYAVCLVGMLTVSALYHRVPWRSESTIQHWRRADHAMIAIFIVATYGPITAAAFGAQWFVRRGGIDALGGFMGWGGSWLLLVGWLAAAGAVVLNLFWITHPRWLAVTVYMVLGWMAVFGVAAFYHALGLAPSLLILLGGVVYSLGAIVYGKRWPNPSERWFGFHELFHAATILAAGLHHIAIWLVVLN</sequence>
<feature type="binding site" evidence="5">
    <location>
        <position position="85"/>
    </location>
    <ligand>
        <name>Zn(2+)</name>
        <dbReference type="ChEBI" id="CHEBI:29105"/>
    </ligand>
</feature>
<evidence type="ECO:0000256" key="6">
    <source>
        <dbReference type="SAM" id="Phobius"/>
    </source>
</evidence>
<keyword evidence="3 6" id="KW-1133">Transmembrane helix</keyword>
<feature type="transmembrane region" description="Helical" evidence="6">
    <location>
        <begin position="105"/>
        <end position="127"/>
    </location>
</feature>
<keyword evidence="5" id="KW-0862">Zinc</keyword>
<feature type="binding site" evidence="5">
    <location>
        <position position="232"/>
    </location>
    <ligand>
        <name>Zn(2+)</name>
        <dbReference type="ChEBI" id="CHEBI:29105"/>
    </ligand>
</feature>
<dbReference type="GO" id="GO:0016020">
    <property type="term" value="C:membrane"/>
    <property type="evidence" value="ECO:0007669"/>
    <property type="project" value="UniProtKB-SubCell"/>
</dbReference>